<accession>Q138T2</accession>
<sequence>MGRISHRGYRHKIISLGPLRILLVVGLASSICDNNGTLMAANSFEALIDQWDRGGADQWPSSACIFRPAPSTLPANHLFRTTHRSAHQRANGGRCP</sequence>
<gene>
    <name evidence="1" type="ordered locus">RPD_2172</name>
</gene>
<dbReference type="Proteomes" id="UP000001818">
    <property type="component" value="Chromosome"/>
</dbReference>
<name>Q138T2_RHOPS</name>
<dbReference type="AlphaFoldDB" id="Q138T2"/>
<reference evidence="1 2" key="1">
    <citation type="submission" date="2006-03" db="EMBL/GenBank/DDBJ databases">
        <title>Complete sequence of Rhodopseudomonas palustris BisB5.</title>
        <authorList>
            <consortium name="US DOE Joint Genome Institute"/>
            <person name="Copeland A."/>
            <person name="Lucas S."/>
            <person name="Lapidus A."/>
            <person name="Barry K."/>
            <person name="Detter J.C."/>
            <person name="Glavina del Rio T."/>
            <person name="Hammon N."/>
            <person name="Israni S."/>
            <person name="Dalin E."/>
            <person name="Tice H."/>
            <person name="Pitluck S."/>
            <person name="Chain P."/>
            <person name="Malfatti S."/>
            <person name="Shin M."/>
            <person name="Vergez L."/>
            <person name="Schmutz J."/>
            <person name="Larimer F."/>
            <person name="Land M."/>
            <person name="Hauser L."/>
            <person name="Pelletier D.A."/>
            <person name="Kyrpides N."/>
            <person name="Lykidis A."/>
            <person name="Oda Y."/>
            <person name="Harwood C.S."/>
            <person name="Richardson P."/>
        </authorList>
    </citation>
    <scope>NUCLEOTIDE SEQUENCE [LARGE SCALE GENOMIC DNA]</scope>
    <source>
        <strain evidence="1 2">BisB5</strain>
    </source>
</reference>
<dbReference type="HOGENOM" id="CLU_2357872_0_0_5"/>
<organism evidence="1 2">
    <name type="scientific">Rhodopseudomonas palustris (strain BisB5)</name>
    <dbReference type="NCBI Taxonomy" id="316057"/>
    <lineage>
        <taxon>Bacteria</taxon>
        <taxon>Pseudomonadati</taxon>
        <taxon>Pseudomonadota</taxon>
        <taxon>Alphaproteobacteria</taxon>
        <taxon>Hyphomicrobiales</taxon>
        <taxon>Nitrobacteraceae</taxon>
        <taxon>Rhodopseudomonas</taxon>
    </lineage>
</organism>
<dbReference type="EMBL" id="CP000283">
    <property type="protein sequence ID" value="ABE39407.1"/>
    <property type="molecule type" value="Genomic_DNA"/>
</dbReference>
<evidence type="ECO:0000313" key="2">
    <source>
        <dbReference type="Proteomes" id="UP000001818"/>
    </source>
</evidence>
<protein>
    <submittedName>
        <fullName evidence="1">Uncharacterized protein</fullName>
    </submittedName>
</protein>
<evidence type="ECO:0000313" key="1">
    <source>
        <dbReference type="EMBL" id="ABE39407.1"/>
    </source>
</evidence>
<proteinExistence type="predicted"/>
<dbReference type="KEGG" id="rpd:RPD_2172"/>